<name>A0A448MUG7_9ACTN</name>
<sequence length="85" mass="9030">MRAASRVLAAEYDEMPTYSARPERTAWSRAIMVSSIGVSGSKRREILPATLPASAQGGCVSAGQSRSRIRMAAKKPSTDQTASTT</sequence>
<evidence type="ECO:0000256" key="1">
    <source>
        <dbReference type="SAM" id="MobiDB-lite"/>
    </source>
</evidence>
<dbReference type="AlphaFoldDB" id="A0A448MUG7"/>
<gene>
    <name evidence="2" type="ORF">NCTC12967_00052</name>
</gene>
<feature type="region of interest" description="Disordered" evidence="1">
    <location>
        <begin position="54"/>
        <end position="85"/>
    </location>
</feature>
<organism evidence="2 3">
    <name type="scientific">Arachnia propionica</name>
    <dbReference type="NCBI Taxonomy" id="1750"/>
    <lineage>
        <taxon>Bacteria</taxon>
        <taxon>Bacillati</taxon>
        <taxon>Actinomycetota</taxon>
        <taxon>Actinomycetes</taxon>
        <taxon>Propionibacteriales</taxon>
        <taxon>Propionibacteriaceae</taxon>
        <taxon>Arachnia</taxon>
    </lineage>
</organism>
<dbReference type="Proteomes" id="UP000273044">
    <property type="component" value="Chromosome"/>
</dbReference>
<reference evidence="2 3" key="1">
    <citation type="submission" date="2018-12" db="EMBL/GenBank/DDBJ databases">
        <authorList>
            <consortium name="Pathogen Informatics"/>
        </authorList>
    </citation>
    <scope>NUCLEOTIDE SEQUENCE [LARGE SCALE GENOMIC DNA]</scope>
    <source>
        <strain evidence="2 3">NCTC12967</strain>
    </source>
</reference>
<dbReference type="EMBL" id="LR134406">
    <property type="protein sequence ID" value="VEH68792.1"/>
    <property type="molecule type" value="Genomic_DNA"/>
</dbReference>
<evidence type="ECO:0000313" key="2">
    <source>
        <dbReference type="EMBL" id="VEH68792.1"/>
    </source>
</evidence>
<protein>
    <submittedName>
        <fullName evidence="2">Uncharacterized protein</fullName>
    </submittedName>
</protein>
<proteinExistence type="predicted"/>
<accession>A0A448MUG7</accession>
<evidence type="ECO:0000313" key="3">
    <source>
        <dbReference type="Proteomes" id="UP000273044"/>
    </source>
</evidence>
<keyword evidence="3" id="KW-1185">Reference proteome</keyword>